<evidence type="ECO:0000313" key="2">
    <source>
        <dbReference type="EMBL" id="GIY58071.1"/>
    </source>
</evidence>
<protein>
    <submittedName>
        <fullName evidence="2">Uncharacterized protein</fullName>
    </submittedName>
</protein>
<reference evidence="2 3" key="1">
    <citation type="submission" date="2021-06" db="EMBL/GenBank/DDBJ databases">
        <title>Caerostris darwini draft genome.</title>
        <authorList>
            <person name="Kono N."/>
            <person name="Arakawa K."/>
        </authorList>
    </citation>
    <scope>NUCLEOTIDE SEQUENCE [LARGE SCALE GENOMIC DNA]</scope>
</reference>
<keyword evidence="1" id="KW-0472">Membrane</keyword>
<proteinExistence type="predicted"/>
<dbReference type="Proteomes" id="UP001054837">
    <property type="component" value="Unassembled WGS sequence"/>
</dbReference>
<keyword evidence="1" id="KW-1133">Transmembrane helix</keyword>
<dbReference type="EMBL" id="BPLQ01011454">
    <property type="protein sequence ID" value="GIY58071.1"/>
    <property type="molecule type" value="Genomic_DNA"/>
</dbReference>
<organism evidence="2 3">
    <name type="scientific">Caerostris darwini</name>
    <dbReference type="NCBI Taxonomy" id="1538125"/>
    <lineage>
        <taxon>Eukaryota</taxon>
        <taxon>Metazoa</taxon>
        <taxon>Ecdysozoa</taxon>
        <taxon>Arthropoda</taxon>
        <taxon>Chelicerata</taxon>
        <taxon>Arachnida</taxon>
        <taxon>Araneae</taxon>
        <taxon>Araneomorphae</taxon>
        <taxon>Entelegynae</taxon>
        <taxon>Araneoidea</taxon>
        <taxon>Araneidae</taxon>
        <taxon>Caerostris</taxon>
    </lineage>
</organism>
<sequence length="215" mass="24637">MLVCMWKNAFFVCWEEGFFFNVLFKLLLPLFLLFLLFLLFGSLRHFACSKTSTCTYSNDFIWWSSKQNRFIDDVEPDEVFGSLPLEVNLEISRAVSFEEIRQLQSGIPGKRKQSGSCKQFVTQLNSRNYNQTSSFTAPTSLRSEPLPFKTFESIQLQPICGNLVSSLNGGKSQEDGNYQRTKTSSGSMSSLKRFCCCYSTKWNHLNKDSGKFCCE</sequence>
<feature type="transmembrane region" description="Helical" evidence="1">
    <location>
        <begin position="18"/>
        <end position="40"/>
    </location>
</feature>
<gene>
    <name evidence="2" type="ORF">CDAR_74331</name>
</gene>
<dbReference type="AlphaFoldDB" id="A0AAV4UJX6"/>
<evidence type="ECO:0000256" key="1">
    <source>
        <dbReference type="SAM" id="Phobius"/>
    </source>
</evidence>
<evidence type="ECO:0000313" key="3">
    <source>
        <dbReference type="Proteomes" id="UP001054837"/>
    </source>
</evidence>
<name>A0AAV4UJX6_9ARAC</name>
<accession>A0AAV4UJX6</accession>
<comment type="caution">
    <text evidence="2">The sequence shown here is derived from an EMBL/GenBank/DDBJ whole genome shotgun (WGS) entry which is preliminary data.</text>
</comment>
<keyword evidence="3" id="KW-1185">Reference proteome</keyword>
<keyword evidence="1" id="KW-0812">Transmembrane</keyword>